<feature type="transmembrane region" description="Helical" evidence="1">
    <location>
        <begin position="119"/>
        <end position="152"/>
    </location>
</feature>
<dbReference type="Proteomes" id="UP000199062">
    <property type="component" value="Unassembled WGS sequence"/>
</dbReference>
<dbReference type="AlphaFoldDB" id="A0A1I6LH06"/>
<gene>
    <name evidence="2" type="ORF">SAMN05216559_2676</name>
</gene>
<sequence>MIRQTVAGEDEPPEWDDWGELIVDGIKVAVVAFVYSIVPTIVILGVGITMFGLGGAAGDTGGGILAGVGILTFLLLIPVMFVVYYLVPAALANMAIEGNLGAAFDVDVMRDVVLTSEYFLAVLMPIVVGILLNVVVSILAVTVVGLVLVPFVSFYGQVAVFRMFGTAFANTSGKGGGPVAAVDQSSA</sequence>
<evidence type="ECO:0000313" key="3">
    <source>
        <dbReference type="Proteomes" id="UP000199062"/>
    </source>
</evidence>
<evidence type="ECO:0008006" key="4">
    <source>
        <dbReference type="Google" id="ProtNLM"/>
    </source>
</evidence>
<keyword evidence="1" id="KW-0472">Membrane</keyword>
<feature type="transmembrane region" description="Helical" evidence="1">
    <location>
        <begin position="65"/>
        <end position="87"/>
    </location>
</feature>
<dbReference type="STRING" id="767519.SAMN05216559_2676"/>
<keyword evidence="1" id="KW-0812">Transmembrane</keyword>
<name>A0A1I6LH06_9EURY</name>
<keyword evidence="3" id="KW-1185">Reference proteome</keyword>
<proteinExistence type="predicted"/>
<organism evidence="2 3">
    <name type="scientific">Halomicrobium zhouii</name>
    <dbReference type="NCBI Taxonomy" id="767519"/>
    <lineage>
        <taxon>Archaea</taxon>
        <taxon>Methanobacteriati</taxon>
        <taxon>Methanobacteriota</taxon>
        <taxon>Stenosarchaea group</taxon>
        <taxon>Halobacteria</taxon>
        <taxon>Halobacteriales</taxon>
        <taxon>Haloarculaceae</taxon>
        <taxon>Halomicrobium</taxon>
    </lineage>
</organism>
<feature type="transmembrane region" description="Helical" evidence="1">
    <location>
        <begin position="28"/>
        <end position="53"/>
    </location>
</feature>
<dbReference type="InterPro" id="IPR025098">
    <property type="entry name" value="DUF4013"/>
</dbReference>
<keyword evidence="1" id="KW-1133">Transmembrane helix</keyword>
<reference evidence="2 3" key="1">
    <citation type="submission" date="2016-10" db="EMBL/GenBank/DDBJ databases">
        <authorList>
            <person name="de Groot N.N."/>
        </authorList>
    </citation>
    <scope>NUCLEOTIDE SEQUENCE [LARGE SCALE GENOMIC DNA]</scope>
    <source>
        <strain evidence="2 3">CGMCC 1.10457</strain>
    </source>
</reference>
<evidence type="ECO:0000256" key="1">
    <source>
        <dbReference type="SAM" id="Phobius"/>
    </source>
</evidence>
<dbReference type="Pfam" id="PF13197">
    <property type="entry name" value="DUF4013"/>
    <property type="match status" value="1"/>
</dbReference>
<dbReference type="EMBL" id="FOZK01000002">
    <property type="protein sequence ID" value="SFS02683.1"/>
    <property type="molecule type" value="Genomic_DNA"/>
</dbReference>
<evidence type="ECO:0000313" key="2">
    <source>
        <dbReference type="EMBL" id="SFS02683.1"/>
    </source>
</evidence>
<protein>
    <recommendedName>
        <fullName evidence="4">DUF4013 domain-containing protein</fullName>
    </recommendedName>
</protein>
<accession>A0A1I6LH06</accession>